<dbReference type="SMART" id="SM00450">
    <property type="entry name" value="RHOD"/>
    <property type="match status" value="1"/>
</dbReference>
<dbReference type="InterPro" id="IPR023695">
    <property type="entry name" value="Thiosulf_sulfurTrfase"/>
</dbReference>
<dbReference type="SUPFAM" id="SSF52821">
    <property type="entry name" value="Rhodanese/Cell cycle control phosphatase"/>
    <property type="match status" value="1"/>
</dbReference>
<dbReference type="Gene3D" id="3.40.250.10">
    <property type="entry name" value="Rhodanese-like domain"/>
    <property type="match status" value="1"/>
</dbReference>
<dbReference type="PANTHER" id="PTHR43031:SF6">
    <property type="entry name" value="THIOSULFATE SULFURTRANSFERASE GLPE"/>
    <property type="match status" value="1"/>
</dbReference>
<gene>
    <name evidence="4" type="primary">glpE</name>
    <name evidence="4" type="ORF">KL86DYS2_10768</name>
</gene>
<evidence type="ECO:0000256" key="2">
    <source>
        <dbReference type="ARBA" id="ARBA00022679"/>
    </source>
</evidence>
<dbReference type="EMBL" id="FLUL01000001">
    <property type="protein sequence ID" value="SBV94654.1"/>
    <property type="molecule type" value="Genomic_DNA"/>
</dbReference>
<dbReference type="PROSITE" id="PS50206">
    <property type="entry name" value="RHODANESE_3"/>
    <property type="match status" value="1"/>
</dbReference>
<dbReference type="InterPro" id="IPR050229">
    <property type="entry name" value="GlpE_sulfurtransferase"/>
</dbReference>
<dbReference type="InterPro" id="IPR036873">
    <property type="entry name" value="Rhodanese-like_dom_sf"/>
</dbReference>
<keyword evidence="2 4" id="KW-0808">Transferase</keyword>
<keyword evidence="1" id="KW-0963">Cytoplasm</keyword>
<organism evidence="4">
    <name type="scientific">uncultured Dysgonomonas sp</name>
    <dbReference type="NCBI Taxonomy" id="206096"/>
    <lineage>
        <taxon>Bacteria</taxon>
        <taxon>Pseudomonadati</taxon>
        <taxon>Bacteroidota</taxon>
        <taxon>Bacteroidia</taxon>
        <taxon>Bacteroidales</taxon>
        <taxon>Dysgonomonadaceae</taxon>
        <taxon>Dysgonomonas</taxon>
        <taxon>environmental samples</taxon>
    </lineage>
</organism>
<dbReference type="GO" id="GO:0005737">
    <property type="term" value="C:cytoplasm"/>
    <property type="evidence" value="ECO:0007669"/>
    <property type="project" value="InterPro"/>
</dbReference>
<dbReference type="CDD" id="cd01444">
    <property type="entry name" value="GlpE_ST"/>
    <property type="match status" value="1"/>
</dbReference>
<dbReference type="EC" id="2.8.1.1" evidence="4"/>
<feature type="domain" description="Rhodanese" evidence="3">
    <location>
        <begin position="16"/>
        <end position="100"/>
    </location>
</feature>
<dbReference type="Pfam" id="PF00581">
    <property type="entry name" value="Rhodanese"/>
    <property type="match status" value="1"/>
</dbReference>
<dbReference type="GO" id="GO:0004792">
    <property type="term" value="F:thiosulfate-cyanide sulfurtransferase activity"/>
    <property type="evidence" value="ECO:0007669"/>
    <property type="project" value="UniProtKB-EC"/>
</dbReference>
<dbReference type="InterPro" id="IPR001763">
    <property type="entry name" value="Rhodanese-like_dom"/>
</dbReference>
<dbReference type="AlphaFoldDB" id="A0A212J5J7"/>
<accession>A0A212J5J7</accession>
<dbReference type="PANTHER" id="PTHR43031">
    <property type="entry name" value="FAD-DEPENDENT OXIDOREDUCTASE"/>
    <property type="match status" value="1"/>
</dbReference>
<evidence type="ECO:0000313" key="4">
    <source>
        <dbReference type="EMBL" id="SBV94654.1"/>
    </source>
</evidence>
<name>A0A212J5J7_9BACT</name>
<evidence type="ECO:0000256" key="1">
    <source>
        <dbReference type="ARBA" id="ARBA00022490"/>
    </source>
</evidence>
<dbReference type="NCBIfam" id="NF001195">
    <property type="entry name" value="PRK00162.1"/>
    <property type="match status" value="1"/>
</dbReference>
<sequence length="102" mass="11416">MAFKHINPSQAKALLVENHAVLVDIRDELSFSLSHDDQAINLTQSSLPKFLSETEKDTPVLVICYHGNSSQLAADFLSQQGFSDVYSIDGGYEEWKEQEIKS</sequence>
<protein>
    <submittedName>
        <fullName evidence="4">Thiosulfate:cyanide sulfurtransferase (Rhodanese)</fullName>
        <ecNumber evidence="4">2.8.1.1</ecNumber>
    </submittedName>
</protein>
<proteinExistence type="predicted"/>
<evidence type="ECO:0000259" key="3">
    <source>
        <dbReference type="PROSITE" id="PS50206"/>
    </source>
</evidence>
<dbReference type="RefSeq" id="WP_135104346.1">
    <property type="nucleotide sequence ID" value="NZ_CALESN010000116.1"/>
</dbReference>
<reference evidence="4" key="1">
    <citation type="submission" date="2016-04" db="EMBL/GenBank/DDBJ databases">
        <authorList>
            <person name="Evans L.H."/>
            <person name="Alamgir A."/>
            <person name="Owens N."/>
            <person name="Weber N.D."/>
            <person name="Virtaneva K."/>
            <person name="Barbian K."/>
            <person name="Babar A."/>
            <person name="Rosenke K."/>
        </authorList>
    </citation>
    <scope>NUCLEOTIDE SEQUENCE</scope>
    <source>
        <strain evidence="4">86-2</strain>
    </source>
</reference>